<dbReference type="PANTHER" id="PTHR44329">
    <property type="entry name" value="SERINE/THREONINE-PROTEIN KINASE TNNI3K-RELATED"/>
    <property type="match status" value="1"/>
</dbReference>
<dbReference type="Pfam" id="PF00069">
    <property type="entry name" value="Pkinase"/>
    <property type="match status" value="1"/>
</dbReference>
<dbReference type="Proteomes" id="UP000076798">
    <property type="component" value="Unassembled WGS sequence"/>
</dbReference>
<dbReference type="OrthoDB" id="4062651at2759"/>
<dbReference type="EMBL" id="KV428108">
    <property type="protein sequence ID" value="KZT36422.1"/>
    <property type="molecule type" value="Genomic_DNA"/>
</dbReference>
<reference evidence="2 3" key="1">
    <citation type="journal article" date="2016" name="Mol. Biol. Evol.">
        <title>Comparative Genomics of Early-Diverging Mushroom-Forming Fungi Provides Insights into the Origins of Lignocellulose Decay Capabilities.</title>
        <authorList>
            <person name="Nagy L.G."/>
            <person name="Riley R."/>
            <person name="Tritt A."/>
            <person name="Adam C."/>
            <person name="Daum C."/>
            <person name="Floudas D."/>
            <person name="Sun H."/>
            <person name="Yadav J.S."/>
            <person name="Pangilinan J."/>
            <person name="Larsson K.H."/>
            <person name="Matsuura K."/>
            <person name="Barry K."/>
            <person name="Labutti K."/>
            <person name="Kuo R."/>
            <person name="Ohm R.A."/>
            <person name="Bhattacharya S.S."/>
            <person name="Shirouzu T."/>
            <person name="Yoshinaga Y."/>
            <person name="Martin F.M."/>
            <person name="Grigoriev I.V."/>
            <person name="Hibbett D.S."/>
        </authorList>
    </citation>
    <scope>NUCLEOTIDE SEQUENCE [LARGE SCALE GENOMIC DNA]</scope>
    <source>
        <strain evidence="2 3">HHB10207 ss-3</strain>
    </source>
</reference>
<gene>
    <name evidence="2" type="ORF">SISSUDRAFT_1049933</name>
</gene>
<dbReference type="GO" id="GO:0005524">
    <property type="term" value="F:ATP binding"/>
    <property type="evidence" value="ECO:0007669"/>
    <property type="project" value="InterPro"/>
</dbReference>
<dbReference type="Gene3D" id="1.10.510.10">
    <property type="entry name" value="Transferase(Phosphotransferase) domain 1"/>
    <property type="match status" value="1"/>
</dbReference>
<keyword evidence="3" id="KW-1185">Reference proteome</keyword>
<dbReference type="SUPFAM" id="SSF56112">
    <property type="entry name" value="Protein kinase-like (PK-like)"/>
    <property type="match status" value="1"/>
</dbReference>
<evidence type="ECO:0000259" key="1">
    <source>
        <dbReference type="PROSITE" id="PS50011"/>
    </source>
</evidence>
<dbReference type="GO" id="GO:0004674">
    <property type="term" value="F:protein serine/threonine kinase activity"/>
    <property type="evidence" value="ECO:0007669"/>
    <property type="project" value="TreeGrafter"/>
</dbReference>
<dbReference type="InterPro" id="IPR000719">
    <property type="entry name" value="Prot_kinase_dom"/>
</dbReference>
<protein>
    <recommendedName>
        <fullName evidence="1">Protein kinase domain-containing protein</fullName>
    </recommendedName>
</protein>
<accession>A0A166BIP7</accession>
<evidence type="ECO:0000313" key="2">
    <source>
        <dbReference type="EMBL" id="KZT36422.1"/>
    </source>
</evidence>
<dbReference type="InterPro" id="IPR051681">
    <property type="entry name" value="Ser/Thr_Kinases-Pseudokinases"/>
</dbReference>
<sequence length="178" mass="20001">MVAFSGFDARRLNHVPDSTLDLTNNIIYRDEYRHPAAEGGQSDIYRADIHGIPIAVKVMREIGVDSDQLRGRLAQKIAREMKVWSKVTHENVLAFLGFCFFPNISHTGSSAQLSLVSPWMKNGTAVQFARANPTVDRLPIIRGVVDGLRHLHEKNIVHGDIKGVYKPLDLWLSTLRFA</sequence>
<dbReference type="AlphaFoldDB" id="A0A166BIP7"/>
<name>A0A166BIP7_9AGAM</name>
<dbReference type="InterPro" id="IPR011009">
    <property type="entry name" value="Kinase-like_dom_sf"/>
</dbReference>
<dbReference type="Gene3D" id="3.30.200.20">
    <property type="entry name" value="Phosphorylase Kinase, domain 1"/>
    <property type="match status" value="1"/>
</dbReference>
<evidence type="ECO:0000313" key="3">
    <source>
        <dbReference type="Proteomes" id="UP000076798"/>
    </source>
</evidence>
<organism evidence="2 3">
    <name type="scientific">Sistotremastrum suecicum HHB10207 ss-3</name>
    <dbReference type="NCBI Taxonomy" id="1314776"/>
    <lineage>
        <taxon>Eukaryota</taxon>
        <taxon>Fungi</taxon>
        <taxon>Dikarya</taxon>
        <taxon>Basidiomycota</taxon>
        <taxon>Agaricomycotina</taxon>
        <taxon>Agaricomycetes</taxon>
        <taxon>Sistotremastrales</taxon>
        <taxon>Sistotremastraceae</taxon>
        <taxon>Sistotremastrum</taxon>
    </lineage>
</organism>
<feature type="domain" description="Protein kinase" evidence="1">
    <location>
        <begin position="30"/>
        <end position="178"/>
    </location>
</feature>
<dbReference type="PROSITE" id="PS50011">
    <property type="entry name" value="PROTEIN_KINASE_DOM"/>
    <property type="match status" value="1"/>
</dbReference>
<dbReference type="PANTHER" id="PTHR44329:SF261">
    <property type="entry name" value="ZINC FINGER CONTAINING PROTEIN KINASE-RELATED"/>
    <property type="match status" value="1"/>
</dbReference>
<proteinExistence type="predicted"/>